<evidence type="ECO:0000313" key="2">
    <source>
        <dbReference type="EMBL" id="GMG30279.1"/>
    </source>
</evidence>
<reference evidence="2" key="1">
    <citation type="submission" date="2023-04" db="EMBL/GenBank/DDBJ databases">
        <title>Aspergillus oryzae NBRC 4228.</title>
        <authorList>
            <person name="Ichikawa N."/>
            <person name="Sato H."/>
            <person name="Tonouchi N."/>
        </authorList>
    </citation>
    <scope>NUCLEOTIDE SEQUENCE</scope>
    <source>
        <strain evidence="2">NBRC 4228</strain>
    </source>
</reference>
<dbReference type="EMBL" id="BSYA01000068">
    <property type="protein sequence ID" value="GMG30279.1"/>
    <property type="molecule type" value="Genomic_DNA"/>
</dbReference>
<dbReference type="GO" id="GO:0005506">
    <property type="term" value="F:iron ion binding"/>
    <property type="evidence" value="ECO:0007669"/>
    <property type="project" value="InterPro"/>
</dbReference>
<gene>
    <name evidence="2" type="ORF">Aory04_000637800</name>
</gene>
<comment type="similarity">
    <text evidence="1">Belongs to the cytochrome P450 family.</text>
</comment>
<sequence length="141" mass="15463">MSRFRLSTPAFGVLRYAANDTTINDGVRDVPVKEGDTILADFVSAGRDPTKFPDPQAIKLDRPDDLYIHHGWGPHSCLGREIVTVAAAAMLSVLARAEGLRRAPGPAGVMKSKLVNGVFKVYLPEDGTEWTPYPCSQYFTR</sequence>
<dbReference type="GO" id="GO:0004497">
    <property type="term" value="F:monooxygenase activity"/>
    <property type="evidence" value="ECO:0007669"/>
    <property type="project" value="InterPro"/>
</dbReference>
<accession>A0AAN4YGU0</accession>
<dbReference type="Gene3D" id="1.10.630.10">
    <property type="entry name" value="Cytochrome P450"/>
    <property type="match status" value="1"/>
</dbReference>
<name>A0AAN4YGU0_ASPOZ</name>
<dbReference type="InterPro" id="IPR002397">
    <property type="entry name" value="Cyt_P450_B"/>
</dbReference>
<dbReference type="Proteomes" id="UP001165205">
    <property type="component" value="Unassembled WGS sequence"/>
</dbReference>
<comment type="caution">
    <text evidence="2">The sequence shown here is derived from an EMBL/GenBank/DDBJ whole genome shotgun (WGS) entry which is preliminary data.</text>
</comment>
<dbReference type="AlphaFoldDB" id="A0AAN4YGU0"/>
<evidence type="ECO:0000313" key="3">
    <source>
        <dbReference type="Proteomes" id="UP001165205"/>
    </source>
</evidence>
<dbReference type="InterPro" id="IPR036396">
    <property type="entry name" value="Cyt_P450_sf"/>
</dbReference>
<dbReference type="GO" id="GO:0020037">
    <property type="term" value="F:heme binding"/>
    <property type="evidence" value="ECO:0007669"/>
    <property type="project" value="InterPro"/>
</dbReference>
<dbReference type="Pfam" id="PF00067">
    <property type="entry name" value="p450"/>
    <property type="match status" value="1"/>
</dbReference>
<protein>
    <submittedName>
        <fullName evidence="2">Unnamed protein product</fullName>
    </submittedName>
</protein>
<organism evidence="2 3">
    <name type="scientific">Aspergillus oryzae</name>
    <name type="common">Yellow koji mold</name>
    <dbReference type="NCBI Taxonomy" id="5062"/>
    <lineage>
        <taxon>Eukaryota</taxon>
        <taxon>Fungi</taxon>
        <taxon>Dikarya</taxon>
        <taxon>Ascomycota</taxon>
        <taxon>Pezizomycotina</taxon>
        <taxon>Eurotiomycetes</taxon>
        <taxon>Eurotiomycetidae</taxon>
        <taxon>Eurotiales</taxon>
        <taxon>Aspergillaceae</taxon>
        <taxon>Aspergillus</taxon>
        <taxon>Aspergillus subgen. Circumdati</taxon>
    </lineage>
</organism>
<dbReference type="SUPFAM" id="SSF48264">
    <property type="entry name" value="Cytochrome P450"/>
    <property type="match status" value="1"/>
</dbReference>
<dbReference type="PRINTS" id="PR00359">
    <property type="entry name" value="BP450"/>
</dbReference>
<proteinExistence type="inferred from homology"/>
<dbReference type="GO" id="GO:0016705">
    <property type="term" value="F:oxidoreductase activity, acting on paired donors, with incorporation or reduction of molecular oxygen"/>
    <property type="evidence" value="ECO:0007669"/>
    <property type="project" value="InterPro"/>
</dbReference>
<dbReference type="PANTHER" id="PTHR46696:SF1">
    <property type="entry name" value="CYTOCHROME P450 YJIB-RELATED"/>
    <property type="match status" value="1"/>
</dbReference>
<evidence type="ECO:0000256" key="1">
    <source>
        <dbReference type="ARBA" id="ARBA00010617"/>
    </source>
</evidence>
<dbReference type="PANTHER" id="PTHR46696">
    <property type="entry name" value="P450, PUTATIVE (EUROFUNG)-RELATED"/>
    <property type="match status" value="1"/>
</dbReference>
<dbReference type="InterPro" id="IPR001128">
    <property type="entry name" value="Cyt_P450"/>
</dbReference>